<accession>A0A368VK44</accession>
<name>A0A368VK44_9BACL</name>
<reference evidence="1 2" key="1">
    <citation type="submission" date="2018-07" db="EMBL/GenBank/DDBJ databases">
        <title>Genomic Encyclopedia of Type Strains, Phase III (KMG-III): the genomes of soil and plant-associated and newly described type strains.</title>
        <authorList>
            <person name="Whitman W."/>
        </authorList>
    </citation>
    <scope>NUCLEOTIDE SEQUENCE [LARGE SCALE GENOMIC DNA]</scope>
    <source>
        <strain evidence="1 2">CECT 7506</strain>
    </source>
</reference>
<proteinExistence type="predicted"/>
<organism evidence="1 2">
    <name type="scientific">Paenibacillus prosopidis</name>
    <dbReference type="NCBI Taxonomy" id="630520"/>
    <lineage>
        <taxon>Bacteria</taxon>
        <taxon>Bacillati</taxon>
        <taxon>Bacillota</taxon>
        <taxon>Bacilli</taxon>
        <taxon>Bacillales</taxon>
        <taxon>Paenibacillaceae</taxon>
        <taxon>Paenibacillus</taxon>
    </lineage>
</organism>
<evidence type="ECO:0000313" key="1">
    <source>
        <dbReference type="EMBL" id="RCW40903.1"/>
    </source>
</evidence>
<comment type="caution">
    <text evidence="1">The sequence shown here is derived from an EMBL/GenBank/DDBJ whole genome shotgun (WGS) entry which is preliminary data.</text>
</comment>
<gene>
    <name evidence="1" type="ORF">DFP97_12825</name>
</gene>
<evidence type="ECO:0000313" key="2">
    <source>
        <dbReference type="Proteomes" id="UP000252415"/>
    </source>
</evidence>
<protein>
    <submittedName>
        <fullName evidence="1">Uncharacterized protein</fullName>
    </submittedName>
</protein>
<dbReference type="Proteomes" id="UP000252415">
    <property type="component" value="Unassembled WGS sequence"/>
</dbReference>
<dbReference type="AlphaFoldDB" id="A0A368VK44"/>
<dbReference type="EMBL" id="QPJD01000028">
    <property type="protein sequence ID" value="RCW40903.1"/>
    <property type="molecule type" value="Genomic_DNA"/>
</dbReference>
<sequence>MQLCCISISLLMVLSACGNRNISAEDVQKALQHQGLEVTKINLGTAEQYEGSSLQLNGVFPEAFELALPAADMANREFVFIYEYSSEEECKSANQSGGISSLRMVDLHPNIRQKKNVVVIYWSHNKENPLMINQFTKAMDEF</sequence>
<keyword evidence="2" id="KW-1185">Reference proteome</keyword>